<evidence type="ECO:0000313" key="1">
    <source>
        <dbReference type="EMBL" id="MPC85045.1"/>
    </source>
</evidence>
<comment type="caution">
    <text evidence="1">The sequence shown here is derived from an EMBL/GenBank/DDBJ whole genome shotgun (WGS) entry which is preliminary data.</text>
</comment>
<dbReference type="Proteomes" id="UP000324222">
    <property type="component" value="Unassembled WGS sequence"/>
</dbReference>
<proteinExistence type="predicted"/>
<gene>
    <name evidence="1" type="ORF">E2C01_079803</name>
</gene>
<name>A0A5B7IRH4_PORTR</name>
<dbReference type="AlphaFoldDB" id="A0A5B7IRH4"/>
<keyword evidence="2" id="KW-1185">Reference proteome</keyword>
<evidence type="ECO:0000313" key="2">
    <source>
        <dbReference type="Proteomes" id="UP000324222"/>
    </source>
</evidence>
<organism evidence="1 2">
    <name type="scientific">Portunus trituberculatus</name>
    <name type="common">Swimming crab</name>
    <name type="synonym">Neptunus trituberculatus</name>
    <dbReference type="NCBI Taxonomy" id="210409"/>
    <lineage>
        <taxon>Eukaryota</taxon>
        <taxon>Metazoa</taxon>
        <taxon>Ecdysozoa</taxon>
        <taxon>Arthropoda</taxon>
        <taxon>Crustacea</taxon>
        <taxon>Multicrustacea</taxon>
        <taxon>Malacostraca</taxon>
        <taxon>Eumalacostraca</taxon>
        <taxon>Eucarida</taxon>
        <taxon>Decapoda</taxon>
        <taxon>Pleocyemata</taxon>
        <taxon>Brachyura</taxon>
        <taxon>Eubrachyura</taxon>
        <taxon>Portunoidea</taxon>
        <taxon>Portunidae</taxon>
        <taxon>Portuninae</taxon>
        <taxon>Portunus</taxon>
    </lineage>
</organism>
<dbReference type="EMBL" id="VSRR010067162">
    <property type="protein sequence ID" value="MPC85045.1"/>
    <property type="molecule type" value="Genomic_DNA"/>
</dbReference>
<protein>
    <submittedName>
        <fullName evidence="1">Uncharacterized protein</fullName>
    </submittedName>
</protein>
<accession>A0A5B7IRH4</accession>
<sequence length="86" mass="9640">MPEMATGRHNLEEGDQLVLNAFDVMHKDPQSILDVFSVDTDVFVLLLGHFPSLPKSSTLLRTKSDRISINDCYQRLGPKRTEALIG</sequence>
<reference evidence="1 2" key="1">
    <citation type="submission" date="2019-05" db="EMBL/GenBank/DDBJ databases">
        <title>Another draft genome of Portunus trituberculatus and its Hox gene families provides insights of decapod evolution.</title>
        <authorList>
            <person name="Jeong J.-H."/>
            <person name="Song I."/>
            <person name="Kim S."/>
            <person name="Choi T."/>
            <person name="Kim D."/>
            <person name="Ryu S."/>
            <person name="Kim W."/>
        </authorList>
    </citation>
    <scope>NUCLEOTIDE SEQUENCE [LARGE SCALE GENOMIC DNA]</scope>
    <source>
        <tissue evidence="1">Muscle</tissue>
    </source>
</reference>